<dbReference type="GO" id="GO:0006623">
    <property type="term" value="P:protein targeting to vacuole"/>
    <property type="evidence" value="ECO:0007669"/>
    <property type="project" value="TreeGrafter"/>
</dbReference>
<dbReference type="Pfam" id="PF25033">
    <property type="entry name" value="VPS13_M"/>
    <property type="match status" value="1"/>
</dbReference>
<sequence length="3442" mass="393752">MFERLVADLLTRYLGEYIKTLNTENLKIGIWSGNVSLENLELKKRALEKFNLPFTIKEGFLGKLSLKIPWNNLKTEPVIVIVENLYIVASPKSENIWDEEDEEIQYKKKLKKLKVYEAMKEERKKQQRSSTGNLKPISTTGTPNITSTPVSPTSPPLDGSSIGHSPQNEEIEQGSKNSDTLSSSSKSGQLNTEDMPDLETEENYTNQEDQSDQEDDYDEDEDESLVNNSGDISNNNNNNNNSSSNNNNSGEDEQFKYENMASTSFTDSLRNKIVDNLQIKIYNVHIRFEDNTTIPDKPFSFGMTLESVLAESTNELWEPSYIHANHLLVHKLVRLQNLSVYWDTAESDPILKYNSISEFKSKMSNLIYGDSSQHSYLLHPVCGSLKLLINKSIVPNKLIPAYTFNFEFQEINWELEMKQYHGIIALADRISLLKKGERYRRLKPKDGLKDIKAKWRFAIDCVIYDINEKRSKWVPSYFLNRRRDRLDYIHLYKLTKRKKPLNEQQKSRYSNIEKSYSFEDLIYFRSLADAQLKGEDRLHITPSALSPKNSGTGGGGWFSWLSWGGGGPQHSKEDKQKEEQEQQQDLLKILDLSDEQTRELYKTIEYDEHQTTSNIIYPKDYVKTRMNFQMQRGSVSFRLKENNKQNADLVIELVQMSIKLDKFIKSMYIQSILQSISVRDYFTEGTVYPYLMKPVGVEQQQEVGDDVQPLFEMILQQNPLDSDASYSVFIDALPLEIVYNKGLMDSMLHFFGNAPSDTLKEIEEAARNQIKIFKDKTTLRIQYELQNHKTVDLDINIKAPQILIPESLSKPAPILVLDLGSFSLLSVPNDEDDDDLQNQELDLKSNIFFNQQQQQTKEQTQPSSPSLSGIRSSSGITDGDNNMMANKYFYDSFELQLKNIQLFIITNDNSDSLPLITKFDINFKIYKCIIKSQTLLSKLKLFGDLPSLNILLSQSSIEILIRIVNTLTDHDLPEFQIKDITNRNSSSIPHIASPSPPPVKKDEQQSPILEEIYSYDSIDSLEMDNSNDQLPILMIYNTILEVNFSIPSVSLVITERDQPFIRLFISDIGAQCYKRTFDTSINLSLKKLLIEDLYQDFTEESFRYLANSRNSNSSVNDKSGLPDDLINVSISSIQKNSPLYSGISQQIDISFNSLLVNINKKIILKLIKLINSIESTILSTLKSNNSKSTNNNHNNNNNNNSSNSSFKPGSNENSSFKIDKNNPKILMDIKMKSLEIILNDDNESYFAFSIQNLQLGLDLDMESSSMKFKLGNLLITDISKESSKDLGPLFGTDGEHIVEIFVLSYKEGQREKHHFDTKIGVRMSSVKLIVIRSLIDRLTDYFDDFGTSTGVDQILSESAKGAVEMIGTHHQQNRVIFEVNVISPRIIFPKSQISSYVIIADLGQISCFNSLKTDTEEIYIYASSINFHSCKFQNGKIQDETIEQLSNKVNLYINIEVKQSPKQKVIGEISPIQIKITEQQYSLLISIIKNLVEPNLKKKKRKIISSQRSERQSKLDLLKYVQLQAYQQRKEILDQVSFRIPHITVEIFRKNKESVVAFDLDEFEFSIIEYLNGQIFTTINLNSLDLTDTRASTNNQFKKLIYHQQSKEKELSLVILEQRNGDTEMKVVIDNFCGIVVPESLVAMIDFIMPGVKALSSLSDVSPTNSPPIPPHVHHQGMQPNQLLQSPVKTMLQQSSQQKLNSKSKKANSSLTVHIETKNIQITFIDNPTRLDSKALVLKGCALGKVNIQNDTLIYKDLKFSLENIEVFKCRMDKRDSTVVSIIDPLSLTLSIYNVEGKEDNLPIDIIVPVEPVHITFSYQDFLLCKSVFLNIESLSKSLSTLFANANKANVKPMNADDSESVSTLSSIPTINFQSPLISLTIINDEQNGKYSGVAQIKLSDISMEVTKNQILVGMYMVANYFNNSKSVWEPVIESWGFKLGIETSNSHDDHDFKNIVISTSEKLKLNITKSLFDLVNQTHQTLLSLQKIAENPISPRGSAYSNNNNNNNNNNNTGEDYRTSNPIQIQLYKTSNFHPFILRNETGIELQYLITEICPPGAKPLHQEKLKNFDRDKDIYLDFKEITSEFHQKNRDTTSFTNFRIHFYFTLFETIYNLPIDKCGIYICTLKVKKNFTGSEAQDRKILSNLQLVFEIKVDGSSKLLILRNNILLKNETDHPVEFITEKNAREVGSKDQLPSNSIYVVLPGQSKPFPLLLETYSMLSFRPKNPDEELNKQQRWSQPISCKDFSIPKSLVECPPGRFYSVYIDSNVNDNQHQLYYNSPVNPLNSNIDDTLPGSVEDDDTYESISKMKPSDHIIRIMPPLVIENLLSRDIKIELLDQEHHSIIFQKSICHGKKLQCYTLNISRIIMMKLNIFNMNGTMNKKYWTKPFQINRSTEKDINQQSITTTLIDQYDNPFEFYVNINYSYQNGSIKIVIYSSYWILNFTGLNIKYKLSNNPNSSSANNNNNQLESDSPLTTTTTTSSNNTSAIMIQNNKDEEAVNYYKDPRNWYSQNLNFNHQNNQKIEVEPIMFSPQPSFKDHSPYVVFQVDKSKWSPPIPLQINKLENINIQKLGYGQTLSLQYTLSTTLSKDYYKTKMVTISPKYILINNLPFPVYYSQTGSTCFRDYSIRPQEALPFHFLDDKCPSRISLRLSPTDEWSGSFEISKSSSFHLKLNRLTTGKNNASKDHLYIPLVQIIFENNINYIVINPESIYPPYRIENCTNSIMEIYQLDTDETKIHVEPNESIRYIWKEPMGTKRLDIKLLGTSYKKNASLDKVQAHKPVNIKYKSTGKDSTIKLEILANGPTNILRLTDSNQQHLKSNQSLPRSLSINQIMTGNRSSIMIDAYLGGITISLIDSQPTELLYIGLDGIEFHFKEQANTMEQTIDFSIQNFKVDNQLYFTPYPVMIVTSNETKDQQQTQVNNNNDNNDVQQQQKEPVGLLLSLTRSTKYKIGIRDYIKELKFKVQPVQVQIDETLVYYLYKFVNEISSEPNSIFKTLLNEPKILGNSDYYSLPLKPENMDSKRLYFEHLTLPIIDIVLSYRTSHFASAVIGMVGSVLANIDRAPLHLESWKLDHQFTTPDQLTTSLLSHYKWEFSKILLYSDIFGAPISLAENITKGINDFISESTKSGLSNPDDFTKGVAKGAKSLVKNSIYGIFNSASKLSGSIGRAVALLSMDESYLQQREDFARSLPPKHMIDGVSTGLQGINLSIATAIKGLYNQPIQEYNNQGVAGIVVGLGKGLIDSVVKPAVGAIDMFSYTTQGIKNSYLSDPSVMPQQFKIFRTRPPRYIGSDHIIKPYSLEDSKWQEIIKIIGNRYHPYLSSNEFYLTNFRVYTKKQELFYIVISNNFFYVFNDQLNQLFPCIKLWNIRLSVELTNLDNNEKEDIHRLENVLAIRNIKNSDFIEYIQVFDQNAQNRAEQLLQVLLDLTREIEIENNFNK</sequence>
<evidence type="ECO:0000313" key="11">
    <source>
        <dbReference type="Proteomes" id="UP000076078"/>
    </source>
</evidence>
<evidence type="ECO:0000256" key="4">
    <source>
        <dbReference type="ARBA" id="ARBA00023055"/>
    </source>
</evidence>
<comment type="subcellular location">
    <subcellularLocation>
        <location evidence="1">Membrane</location>
        <topology evidence="1">Peripheral membrane protein</topology>
    </subcellularLocation>
</comment>
<feature type="domain" description="Vacuolar protein sorting-associated protein 13 VPS13 adaptor binding" evidence="9">
    <location>
        <begin position="2505"/>
        <end position="2756"/>
    </location>
</feature>
<evidence type="ECO:0000259" key="7">
    <source>
        <dbReference type="Pfam" id="PF12624"/>
    </source>
</evidence>
<protein>
    <submittedName>
        <fullName evidence="10">Vacuolar protein sorting-associated protein 13 family protein</fullName>
    </submittedName>
</protein>
<feature type="compositionally biased region" description="Low complexity" evidence="6">
    <location>
        <begin position="174"/>
        <end position="192"/>
    </location>
</feature>
<evidence type="ECO:0000256" key="3">
    <source>
        <dbReference type="ARBA" id="ARBA00022448"/>
    </source>
</evidence>
<evidence type="ECO:0000259" key="8">
    <source>
        <dbReference type="Pfam" id="PF25033"/>
    </source>
</evidence>
<dbReference type="Proteomes" id="UP000076078">
    <property type="component" value="Unassembled WGS sequence"/>
</dbReference>
<dbReference type="InterPro" id="IPR026847">
    <property type="entry name" value="VPS13"/>
</dbReference>
<comment type="caution">
    <text evidence="10">The sequence shown here is derived from an EMBL/GenBank/DDBJ whole genome shotgun (WGS) entry which is preliminary data.</text>
</comment>
<feature type="compositionally biased region" description="Acidic residues" evidence="6">
    <location>
        <begin position="209"/>
        <end position="224"/>
    </location>
</feature>
<evidence type="ECO:0000256" key="1">
    <source>
        <dbReference type="ARBA" id="ARBA00004170"/>
    </source>
</evidence>
<feature type="domain" description="Vacuolar protein sorting-associated protein 13 VPS13 adaptor binding" evidence="9">
    <location>
        <begin position="2145"/>
        <end position="2494"/>
    </location>
</feature>
<dbReference type="GO" id="GO:0016020">
    <property type="term" value="C:membrane"/>
    <property type="evidence" value="ECO:0007669"/>
    <property type="project" value="UniProtKB-SubCell"/>
</dbReference>
<dbReference type="PANTHER" id="PTHR16166:SF97">
    <property type="entry name" value="INTERMEMBRANE LIPID TRANSFER PROTEIN VPS13F"/>
    <property type="match status" value="1"/>
</dbReference>
<evidence type="ECO:0000256" key="6">
    <source>
        <dbReference type="SAM" id="MobiDB-lite"/>
    </source>
</evidence>
<feature type="compositionally biased region" description="Polar residues" evidence="6">
    <location>
        <begin position="1206"/>
        <end position="1216"/>
    </location>
</feature>
<keyword evidence="4" id="KW-0445">Lipid transport</keyword>
<reference evidence="10 11" key="1">
    <citation type="submission" date="2015-12" db="EMBL/GenBank/DDBJ databases">
        <title>Dictyostelia acquired genes for synthesis and detection of signals that induce cell-type specialization by lateral gene transfer from prokaryotes.</title>
        <authorList>
            <person name="Gloeckner G."/>
            <person name="Schaap P."/>
        </authorList>
    </citation>
    <scope>NUCLEOTIDE SEQUENCE [LARGE SCALE GENOMIC DNA]</scope>
    <source>
        <strain evidence="10 11">TK</strain>
    </source>
</reference>
<feature type="compositionally biased region" description="Polar residues" evidence="6">
    <location>
        <begin position="128"/>
        <end position="141"/>
    </location>
</feature>
<dbReference type="OMA" id="CEWQYTF"/>
<comment type="function">
    <text evidence="5">Mediates the transfer of lipids between membranes at organelle contact sites.</text>
</comment>
<keyword evidence="3" id="KW-0813">Transport</keyword>
<feature type="region of interest" description="Disordered" evidence="6">
    <location>
        <begin position="1995"/>
        <end position="2019"/>
    </location>
</feature>
<comment type="similarity">
    <text evidence="2">Belongs to the VPS13 family.</text>
</comment>
<feature type="region of interest" description="Disordered" evidence="6">
    <location>
        <begin position="1659"/>
        <end position="1678"/>
    </location>
</feature>
<feature type="compositionally biased region" description="Low complexity" evidence="6">
    <location>
        <begin position="2477"/>
        <end position="2488"/>
    </location>
</feature>
<dbReference type="PANTHER" id="PTHR16166">
    <property type="entry name" value="VACUOLAR PROTEIN SORTING-ASSOCIATED PROTEIN VPS13"/>
    <property type="match status" value="1"/>
</dbReference>
<evidence type="ECO:0000313" key="10">
    <source>
        <dbReference type="EMBL" id="KYQ89086.1"/>
    </source>
</evidence>
<keyword evidence="11" id="KW-1185">Reference proteome</keyword>
<feature type="region of interest" description="Disordered" evidence="6">
    <location>
        <begin position="852"/>
        <end position="875"/>
    </location>
</feature>
<name>A0A151Z548_TIELA</name>
<gene>
    <name evidence="10" type="ORF">DLAC_10316</name>
</gene>
<dbReference type="InterPro" id="IPR056747">
    <property type="entry name" value="VPS13-like_M"/>
</dbReference>
<proteinExistence type="inferred from homology"/>
<dbReference type="GO" id="GO:0045053">
    <property type="term" value="P:protein retention in Golgi apparatus"/>
    <property type="evidence" value="ECO:0007669"/>
    <property type="project" value="TreeGrafter"/>
</dbReference>
<feature type="compositionally biased region" description="Low complexity" evidence="6">
    <location>
        <begin position="2003"/>
        <end position="2013"/>
    </location>
</feature>
<feature type="domain" description="VPS13-like middle region" evidence="8">
    <location>
        <begin position="1310"/>
        <end position="2009"/>
    </location>
</feature>
<feature type="compositionally biased region" description="Low complexity" evidence="6">
    <location>
        <begin position="1186"/>
        <end position="1205"/>
    </location>
</feature>
<dbReference type="GO" id="GO:0006869">
    <property type="term" value="P:lipid transport"/>
    <property type="evidence" value="ECO:0007669"/>
    <property type="project" value="UniProtKB-KW"/>
</dbReference>
<feature type="compositionally biased region" description="Low complexity" evidence="6">
    <location>
        <begin position="142"/>
        <end position="151"/>
    </location>
</feature>
<dbReference type="OrthoDB" id="19277at2759"/>
<feature type="region of interest" description="Disordered" evidence="6">
    <location>
        <begin position="121"/>
        <end position="252"/>
    </location>
</feature>
<feature type="compositionally biased region" description="Low complexity" evidence="6">
    <location>
        <begin position="227"/>
        <end position="249"/>
    </location>
</feature>
<feature type="compositionally biased region" description="Low complexity" evidence="6">
    <location>
        <begin position="2459"/>
        <end position="2468"/>
    </location>
</feature>
<organism evidence="10 11">
    <name type="scientific">Tieghemostelium lacteum</name>
    <name type="common">Slime mold</name>
    <name type="synonym">Dictyostelium lacteum</name>
    <dbReference type="NCBI Taxonomy" id="361077"/>
    <lineage>
        <taxon>Eukaryota</taxon>
        <taxon>Amoebozoa</taxon>
        <taxon>Evosea</taxon>
        <taxon>Eumycetozoa</taxon>
        <taxon>Dictyostelia</taxon>
        <taxon>Dictyosteliales</taxon>
        <taxon>Raperosteliaceae</taxon>
        <taxon>Tieghemostelium</taxon>
    </lineage>
</organism>
<dbReference type="STRING" id="361077.A0A151Z548"/>
<evidence type="ECO:0000256" key="2">
    <source>
        <dbReference type="ARBA" id="ARBA00006545"/>
    </source>
</evidence>
<feature type="region of interest" description="Disordered" evidence="6">
    <location>
        <begin position="2459"/>
        <end position="2492"/>
    </location>
</feature>
<evidence type="ECO:0000256" key="5">
    <source>
        <dbReference type="ARBA" id="ARBA00033718"/>
    </source>
</evidence>
<dbReference type="InParanoid" id="A0A151Z548"/>
<dbReference type="InterPro" id="IPR009543">
    <property type="entry name" value="VPS13_VAB"/>
</dbReference>
<accession>A0A151Z548</accession>
<feature type="region of interest" description="Disordered" evidence="6">
    <location>
        <begin position="1186"/>
        <end position="1217"/>
    </location>
</feature>
<dbReference type="Pfam" id="PF25036">
    <property type="entry name" value="VPS13_VAB"/>
    <property type="match status" value="2"/>
</dbReference>
<dbReference type="EMBL" id="LODT01000042">
    <property type="protein sequence ID" value="KYQ89086.1"/>
    <property type="molecule type" value="Genomic_DNA"/>
</dbReference>
<dbReference type="InterPro" id="IPR026854">
    <property type="entry name" value="VPS13_N"/>
</dbReference>
<evidence type="ECO:0000259" key="9">
    <source>
        <dbReference type="Pfam" id="PF25036"/>
    </source>
</evidence>
<dbReference type="Pfam" id="PF12624">
    <property type="entry name" value="VPS13_N"/>
    <property type="match status" value="1"/>
</dbReference>
<feature type="domain" description="Chorein N-terminal" evidence="7">
    <location>
        <begin position="1"/>
        <end position="1204"/>
    </location>
</feature>